<dbReference type="Pfam" id="PF06863">
    <property type="entry name" value="DUF1254"/>
    <property type="match status" value="1"/>
</dbReference>
<gene>
    <name evidence="4" type="ORF">D3227_35065</name>
</gene>
<comment type="caution">
    <text evidence="4">The sequence shown here is derived from an EMBL/GenBank/DDBJ whole genome shotgun (WGS) entry which is preliminary data.</text>
</comment>
<protein>
    <submittedName>
        <fullName evidence="4">DUF1254 domain-containing protein</fullName>
    </submittedName>
</protein>
<proteinExistence type="predicted"/>
<organism evidence="4 5">
    <name type="scientific">Mesorhizobium waimense</name>
    <dbReference type="NCBI Taxonomy" id="1300307"/>
    <lineage>
        <taxon>Bacteria</taxon>
        <taxon>Pseudomonadati</taxon>
        <taxon>Pseudomonadota</taxon>
        <taxon>Alphaproteobacteria</taxon>
        <taxon>Hyphomicrobiales</taxon>
        <taxon>Phyllobacteriaceae</taxon>
        <taxon>Mesorhizobium</taxon>
    </lineage>
</organism>
<dbReference type="PANTHER" id="PTHR36509">
    <property type="entry name" value="BLL3101 PROTEIN"/>
    <property type="match status" value="1"/>
</dbReference>
<feature type="signal peptide" evidence="1">
    <location>
        <begin position="1"/>
        <end position="25"/>
    </location>
</feature>
<evidence type="ECO:0000313" key="5">
    <source>
        <dbReference type="Proteomes" id="UP000272706"/>
    </source>
</evidence>
<evidence type="ECO:0000256" key="1">
    <source>
        <dbReference type="SAM" id="SignalP"/>
    </source>
</evidence>
<dbReference type="InterPro" id="IPR010621">
    <property type="entry name" value="DUF1214"/>
</dbReference>
<dbReference type="EMBL" id="QZWZ01000056">
    <property type="protein sequence ID" value="RJT28118.1"/>
    <property type="molecule type" value="Genomic_DNA"/>
</dbReference>
<dbReference type="Gene3D" id="2.60.40.1610">
    <property type="entry name" value="Domain of unknown function DUF1254"/>
    <property type="match status" value="1"/>
</dbReference>
<dbReference type="Pfam" id="PF06742">
    <property type="entry name" value="DUF1214"/>
    <property type="match status" value="1"/>
</dbReference>
<feature type="domain" description="DUF1254" evidence="3">
    <location>
        <begin position="81"/>
        <end position="211"/>
    </location>
</feature>
<dbReference type="Proteomes" id="UP000272706">
    <property type="component" value="Unassembled WGS sequence"/>
</dbReference>
<dbReference type="RefSeq" id="WP_120018705.1">
    <property type="nucleotide sequence ID" value="NZ_QZWZ01000056.1"/>
</dbReference>
<dbReference type="PANTHER" id="PTHR36509:SF2">
    <property type="entry name" value="BLL3101 PROTEIN"/>
    <property type="match status" value="1"/>
</dbReference>
<dbReference type="InterPro" id="IPR037049">
    <property type="entry name" value="DUF1214_C_sf"/>
</dbReference>
<dbReference type="Gene3D" id="2.60.120.600">
    <property type="entry name" value="Domain of unknown function DUF1214, C-terminal domain"/>
    <property type="match status" value="1"/>
</dbReference>
<dbReference type="SUPFAM" id="SSF160935">
    <property type="entry name" value="VPA0735-like"/>
    <property type="match status" value="1"/>
</dbReference>
<keyword evidence="1" id="KW-0732">Signal</keyword>
<dbReference type="OrthoDB" id="9777345at2"/>
<feature type="chain" id="PRO_5017459868" evidence="1">
    <location>
        <begin position="26"/>
        <end position="476"/>
    </location>
</feature>
<evidence type="ECO:0000259" key="3">
    <source>
        <dbReference type="Pfam" id="PF06863"/>
    </source>
</evidence>
<dbReference type="InterPro" id="IPR010679">
    <property type="entry name" value="DUF1254"/>
</dbReference>
<dbReference type="AlphaFoldDB" id="A0A3A5JZ77"/>
<feature type="domain" description="DUF1214" evidence="2">
    <location>
        <begin position="350"/>
        <end position="459"/>
    </location>
</feature>
<accession>A0A3A5JZ77</accession>
<reference evidence="4 5" key="1">
    <citation type="submission" date="2018-09" db="EMBL/GenBank/DDBJ databases">
        <title>Mesorhizobium carmichaelinearum sp. nov. isolated from Carmichaelinea spp. root nodules in New Zealand.</title>
        <authorList>
            <person name="De Meyer S.E."/>
        </authorList>
    </citation>
    <scope>NUCLEOTIDE SEQUENCE [LARGE SCALE GENOMIC DNA]</scope>
    <source>
        <strain evidence="4 5">ICMP19557</strain>
    </source>
</reference>
<evidence type="ECO:0000313" key="4">
    <source>
        <dbReference type="EMBL" id="RJT28118.1"/>
    </source>
</evidence>
<evidence type="ECO:0000259" key="2">
    <source>
        <dbReference type="Pfam" id="PF06742"/>
    </source>
</evidence>
<dbReference type="InterPro" id="IPR037050">
    <property type="entry name" value="DUF1254_sf"/>
</dbReference>
<name>A0A3A5JZ77_9HYPH</name>
<sequence length="476" mass="51994">MNVLARKSILLIAGVFLAWTAGASAAQDAAAKPAWQEQYAYTLGMQAYVFGFPYVYLPSLRWDWVTQPKPTGSITPYAPLNHFYNVRDLATAEYRDGGSPNNDALYSSAWVDVTKEPIILSHPEMGDRYFTFEIAGIDSDNFAYVGKRTTGGKAGSFAIVGPNWKGALPEGVKALPTSRTNSVLILGRTLVDGQADVPAVRKLQDQYTLVPLSLWGKQNAMLPESRDVWAPFDPKTDPLAEWKTMNKAMTENPPEARLAKLVELFARVGIGPGQDDFDGMDTGTKRGLARAAVDGRALLNDVIRSGALGKQVNGWNIPPSAVGRAGLSDDFLLRAALQALSGIISNDPAEAVYFNTALDATGQAFDGTKRYTLRFPPGQLPQVEAFWSITMYDPTYNLVDNSIDRYSIGNRTPNLKQDADGGLTLYIQSESPGMAKESNWLPSTKSGSFFVILRTYMPGPEIVEQKWAPPRVVPVL</sequence>
<keyword evidence="5" id="KW-1185">Reference proteome</keyword>